<dbReference type="EMBL" id="CP021377">
    <property type="protein sequence ID" value="ART81409.1"/>
    <property type="molecule type" value="Genomic_DNA"/>
</dbReference>
<organism evidence="2 3">
    <name type="scientific">Oceanisphaera profunda</name>
    <dbReference type="NCBI Taxonomy" id="1416627"/>
    <lineage>
        <taxon>Bacteria</taxon>
        <taxon>Pseudomonadati</taxon>
        <taxon>Pseudomonadota</taxon>
        <taxon>Gammaproteobacteria</taxon>
        <taxon>Aeromonadales</taxon>
        <taxon>Aeromonadaceae</taxon>
        <taxon>Oceanisphaera</taxon>
    </lineage>
</organism>
<evidence type="ECO:0000313" key="3">
    <source>
        <dbReference type="Proteomes" id="UP000243937"/>
    </source>
</evidence>
<name>A0A1Y0D1K5_9GAMM</name>
<dbReference type="Gene3D" id="1.20.120.910">
    <property type="entry name" value="DksA, coiled-coil domain"/>
    <property type="match status" value="1"/>
</dbReference>
<sequence length="122" mass="13923">MSSVLESQLEERLTAEAAVRRLVFLQAVHALDTDLADRLKDLSPDEWADYSALNAWPQLQPHIKQLQQVDAALCQQQLGLYGLCSDCEVELSREQLYQDPCRQRCSLCHSKHLNSQQGSWKL</sequence>
<dbReference type="RefSeq" id="WP_087034493.1">
    <property type="nucleotide sequence ID" value="NZ_CP021377.1"/>
</dbReference>
<evidence type="ECO:0000313" key="2">
    <source>
        <dbReference type="EMBL" id="ART81409.1"/>
    </source>
</evidence>
<protein>
    <submittedName>
        <fullName evidence="2">Transcriptional regulator, TraR/DksA family protein</fullName>
    </submittedName>
</protein>
<reference evidence="2 3" key="1">
    <citation type="journal article" date="2014" name="Int. J. Syst. Evol. Microbiol.">
        <title>Oceanisphaera profunda sp. nov., a marine bacterium isolated from deep-sea sediment, and emended description of the genus Oceanisphaera.</title>
        <authorList>
            <person name="Xu Z."/>
            <person name="Zhang X.Y."/>
            <person name="Su H.N."/>
            <person name="Yu Z.C."/>
            <person name="Liu C."/>
            <person name="Li H."/>
            <person name="Chen X.L."/>
            <person name="Song X.Y."/>
            <person name="Xie B.B."/>
            <person name="Qin Q.L."/>
            <person name="Zhou B.C."/>
            <person name="Shi M."/>
            <person name="Huang Y."/>
            <person name="Zhang Y.Z."/>
        </authorList>
    </citation>
    <scope>NUCLEOTIDE SEQUENCE [LARGE SCALE GENOMIC DNA]</scope>
    <source>
        <strain evidence="2 3">SM1222</strain>
    </source>
</reference>
<dbReference type="Proteomes" id="UP000243937">
    <property type="component" value="Chromosome"/>
</dbReference>
<keyword evidence="3" id="KW-1185">Reference proteome</keyword>
<proteinExistence type="predicted"/>
<dbReference type="AlphaFoldDB" id="A0A1Y0D1K5"/>
<dbReference type="OrthoDB" id="6064855at2"/>
<dbReference type="PROSITE" id="PS51128">
    <property type="entry name" value="ZF_DKSA_2"/>
    <property type="match status" value="1"/>
</dbReference>
<evidence type="ECO:0000256" key="1">
    <source>
        <dbReference type="PROSITE-ProRule" id="PRU00510"/>
    </source>
</evidence>
<dbReference type="KEGG" id="opf:CBP31_01150"/>
<accession>A0A1Y0D1K5</accession>
<gene>
    <name evidence="2" type="ORF">CBP31_01150</name>
</gene>
<feature type="zinc finger region" description="dksA C4-type" evidence="1">
    <location>
        <begin position="84"/>
        <end position="108"/>
    </location>
</feature>